<dbReference type="Pfam" id="PF01180">
    <property type="entry name" value="DHO_dh"/>
    <property type="match status" value="1"/>
</dbReference>
<reference evidence="12 13" key="1">
    <citation type="journal article" date="2010" name="Stand. Genomic Sci.">
        <title>Complete genome sequence of Intrasporangium calvum type strain (7 KIP).</title>
        <authorList>
            <person name="Del Rio T.G."/>
            <person name="Chertkov O."/>
            <person name="Yasawong M."/>
            <person name="Lucas S."/>
            <person name="Deshpande S."/>
            <person name="Cheng J.F."/>
            <person name="Detter C."/>
            <person name="Tapia R."/>
            <person name="Han C."/>
            <person name="Goodwin L."/>
            <person name="Pitluck S."/>
            <person name="Liolios K."/>
            <person name="Ivanova N."/>
            <person name="Mavromatis K."/>
            <person name="Pati A."/>
            <person name="Chen A."/>
            <person name="Palaniappan K."/>
            <person name="Land M."/>
            <person name="Hauser L."/>
            <person name="Chang Y.J."/>
            <person name="Jeffries C.D."/>
            <person name="Rohde M."/>
            <person name="Pukall R."/>
            <person name="Sikorski J."/>
            <person name="Goker M."/>
            <person name="Woyke T."/>
            <person name="Bristow J."/>
            <person name="Eisen J.A."/>
            <person name="Markowitz V."/>
            <person name="Hugenholtz P."/>
            <person name="Kyrpides N.C."/>
            <person name="Klenk H.P."/>
            <person name="Lapidus A."/>
        </authorList>
    </citation>
    <scope>NUCLEOTIDE SEQUENCE [LARGE SCALE GENOMIC DNA]</scope>
    <source>
        <strain evidence="13">ATCC 23552 / DSM 43043 / JCM 3097 / NBRC 12989 / 7 KIP</strain>
    </source>
</reference>
<gene>
    <name evidence="9" type="primary">pyrD</name>
    <name evidence="12" type="ordered locus">Intca_1606</name>
</gene>
<evidence type="ECO:0000256" key="1">
    <source>
        <dbReference type="ARBA" id="ARBA00004496"/>
    </source>
</evidence>
<comment type="cofactor">
    <cofactor evidence="9">
        <name>FMN</name>
        <dbReference type="ChEBI" id="CHEBI:58210"/>
    </cofactor>
    <text evidence="9">Binds 1 FMN per subunit.</text>
</comment>
<dbReference type="OrthoDB" id="9794954at2"/>
<dbReference type="AlphaFoldDB" id="E6S8Y2"/>
<feature type="binding site" evidence="9">
    <location>
        <position position="21"/>
    </location>
    <ligand>
        <name>FMN</name>
        <dbReference type="ChEBI" id="CHEBI:58210"/>
    </ligand>
</feature>
<dbReference type="HOGENOM" id="CLU_042042_0_0_11"/>
<evidence type="ECO:0000256" key="3">
    <source>
        <dbReference type="ARBA" id="ARBA00008008"/>
    </source>
</evidence>
<sequence>MLDLSVSLAGHRLSNPVMTASGCAGHGRELSRFLDVAALGAMVTASVTAEPRAGSDAPRMLETPAGLVADTGLSNPGVAALLRDLPWLHSVGATVIVSIAGSTSAEYARVADQLRTSDDFARVMGLEVNLSVPNASAAGRSFDDDPLSAATVVGRVRERLPRRTPLFAKLAVDARDLVEVAAACLEAGADGLTLGNGPRGMTIPVDSPTHRPVSVVGRASGAAVRPMAVLAVQRVHQAMLAGRMSPAPIIGVGGVTSGRDAFELLRAGATAVQVGSATFADPRAPARVRDDLARLLDSWGCASLGDALPTVVQSAAVPAGRSDPAAGRAPMTNDH</sequence>
<feature type="binding site" evidence="9">
    <location>
        <begin position="275"/>
        <end position="276"/>
    </location>
    <ligand>
        <name>FMN</name>
        <dbReference type="ChEBI" id="CHEBI:58210"/>
    </ligand>
</feature>
<evidence type="ECO:0000256" key="9">
    <source>
        <dbReference type="HAMAP-Rule" id="MF_00224"/>
    </source>
</evidence>
<feature type="domain" description="Dihydroorotate dehydrogenase catalytic" evidence="11">
    <location>
        <begin position="4"/>
        <end position="296"/>
    </location>
</feature>
<evidence type="ECO:0000256" key="10">
    <source>
        <dbReference type="SAM" id="MobiDB-lite"/>
    </source>
</evidence>
<keyword evidence="6 9" id="KW-0288">FMN</keyword>
<dbReference type="GO" id="GO:0004152">
    <property type="term" value="F:dihydroorotate dehydrogenase activity"/>
    <property type="evidence" value="ECO:0007669"/>
    <property type="project" value="UniProtKB-UniRule"/>
</dbReference>
<evidence type="ECO:0000313" key="12">
    <source>
        <dbReference type="EMBL" id="ADU48119.1"/>
    </source>
</evidence>
<dbReference type="InterPro" id="IPR005720">
    <property type="entry name" value="Dihydroorotate_DH_cat"/>
</dbReference>
<keyword evidence="8 9" id="KW-0560">Oxidoreductase</keyword>
<comment type="pathway">
    <text evidence="2 9">Pyrimidine metabolism; UMP biosynthesis via de novo pathway.</text>
</comment>
<dbReference type="SUPFAM" id="SSF51395">
    <property type="entry name" value="FMN-linked oxidoreductases"/>
    <property type="match status" value="1"/>
</dbReference>
<dbReference type="EMBL" id="CP002343">
    <property type="protein sequence ID" value="ADU48119.1"/>
    <property type="molecule type" value="Genomic_DNA"/>
</dbReference>
<evidence type="ECO:0000313" key="13">
    <source>
        <dbReference type="Proteomes" id="UP000008914"/>
    </source>
</evidence>
<evidence type="ECO:0000256" key="6">
    <source>
        <dbReference type="ARBA" id="ARBA00022643"/>
    </source>
</evidence>
<dbReference type="InterPro" id="IPR012135">
    <property type="entry name" value="Dihydroorotate_DH_1_2"/>
</dbReference>
<dbReference type="GO" id="GO:0006207">
    <property type="term" value="P:'de novo' pyrimidine nucleobase biosynthetic process"/>
    <property type="evidence" value="ECO:0007669"/>
    <property type="project" value="InterPro"/>
</dbReference>
<comment type="catalytic activity">
    <reaction evidence="9">
        <text>(S)-dihydroorotate + A = orotate + AH2</text>
        <dbReference type="Rhea" id="RHEA:18073"/>
        <dbReference type="ChEBI" id="CHEBI:13193"/>
        <dbReference type="ChEBI" id="CHEBI:17499"/>
        <dbReference type="ChEBI" id="CHEBI:30839"/>
        <dbReference type="ChEBI" id="CHEBI:30864"/>
    </reaction>
</comment>
<evidence type="ECO:0000256" key="2">
    <source>
        <dbReference type="ARBA" id="ARBA00004725"/>
    </source>
</evidence>
<evidence type="ECO:0000259" key="11">
    <source>
        <dbReference type="Pfam" id="PF01180"/>
    </source>
</evidence>
<dbReference type="GO" id="GO:0005737">
    <property type="term" value="C:cytoplasm"/>
    <property type="evidence" value="ECO:0007669"/>
    <property type="project" value="UniProtKB-SubCell"/>
</dbReference>
<organism evidence="12 13">
    <name type="scientific">Intrasporangium calvum (strain ATCC 23552 / DSM 43043 / JCM 3097 / NBRC 12989 / NCIMB 10167 / NRRL B-3866 / 7 KIP)</name>
    <dbReference type="NCBI Taxonomy" id="710696"/>
    <lineage>
        <taxon>Bacteria</taxon>
        <taxon>Bacillati</taxon>
        <taxon>Actinomycetota</taxon>
        <taxon>Actinomycetes</taxon>
        <taxon>Micrococcales</taxon>
        <taxon>Intrasporangiaceae</taxon>
        <taxon>Intrasporangium</taxon>
    </lineage>
</organism>
<dbReference type="RefSeq" id="WP_013492434.1">
    <property type="nucleotide sequence ID" value="NC_014830.1"/>
</dbReference>
<name>E6S8Y2_INTC7</name>
<dbReference type="InterPro" id="IPR050074">
    <property type="entry name" value="DHO_dehydrogenase"/>
</dbReference>
<proteinExistence type="inferred from homology"/>
<keyword evidence="5 9" id="KW-0285">Flavoprotein</keyword>
<dbReference type="Gene3D" id="3.20.20.70">
    <property type="entry name" value="Aldolase class I"/>
    <property type="match status" value="1"/>
</dbReference>
<dbReference type="InterPro" id="IPR024920">
    <property type="entry name" value="Dihydroorotate_DH_1"/>
</dbReference>
<dbReference type="PROSITE" id="PS00912">
    <property type="entry name" value="DHODEHASE_2"/>
    <property type="match status" value="1"/>
</dbReference>
<keyword evidence="13" id="KW-1185">Reference proteome</keyword>
<dbReference type="PANTHER" id="PTHR48109">
    <property type="entry name" value="DIHYDROOROTATE DEHYDROGENASE (QUINONE), MITOCHONDRIAL-RELATED"/>
    <property type="match status" value="1"/>
</dbReference>
<feature type="region of interest" description="Disordered" evidence="10">
    <location>
        <begin position="315"/>
        <end position="335"/>
    </location>
</feature>
<dbReference type="UniPathway" id="UPA00070"/>
<dbReference type="STRING" id="710696.Intca_1606"/>
<dbReference type="HAMAP" id="MF_00224">
    <property type="entry name" value="DHO_dh_type1"/>
    <property type="match status" value="1"/>
</dbReference>
<dbReference type="InterPro" id="IPR001295">
    <property type="entry name" value="Dihydroorotate_DH_CS"/>
</dbReference>
<dbReference type="eggNOG" id="COG0167">
    <property type="taxonomic scope" value="Bacteria"/>
</dbReference>
<dbReference type="InterPro" id="IPR013785">
    <property type="entry name" value="Aldolase_TIM"/>
</dbReference>
<dbReference type="EC" id="1.3.-.-" evidence="9"/>
<dbReference type="KEGG" id="ica:Intca_1606"/>
<dbReference type="Proteomes" id="UP000008914">
    <property type="component" value="Chromosome"/>
</dbReference>
<dbReference type="GO" id="GO:0044205">
    <property type="term" value="P:'de novo' UMP biosynthetic process"/>
    <property type="evidence" value="ECO:0007669"/>
    <property type="project" value="UniProtKB-UniRule"/>
</dbReference>
<dbReference type="PANTHER" id="PTHR48109:SF1">
    <property type="entry name" value="DIHYDROOROTATE DEHYDROGENASE (FUMARATE)"/>
    <property type="match status" value="1"/>
</dbReference>
<feature type="binding site" evidence="9">
    <location>
        <begin position="253"/>
        <end position="254"/>
    </location>
    <ligand>
        <name>FMN</name>
        <dbReference type="ChEBI" id="CHEBI:58210"/>
    </ligand>
</feature>
<feature type="binding site" evidence="9">
    <location>
        <position position="129"/>
    </location>
    <ligand>
        <name>FMN</name>
        <dbReference type="ChEBI" id="CHEBI:58210"/>
    </ligand>
</feature>
<evidence type="ECO:0000256" key="7">
    <source>
        <dbReference type="ARBA" id="ARBA00022975"/>
    </source>
</evidence>
<protein>
    <recommendedName>
        <fullName evidence="9">Dihydroorotate dehydrogenase</fullName>
        <shortName evidence="9">DHOD</shortName>
        <shortName evidence="9">DHODase</shortName>
        <shortName evidence="9">DHOdehase</shortName>
        <ecNumber evidence="9">1.3.-.-</ecNumber>
    </recommendedName>
</protein>
<comment type="subcellular location">
    <subcellularLocation>
        <location evidence="1 9">Cytoplasm</location>
    </subcellularLocation>
</comment>
<feature type="binding site" evidence="9">
    <location>
        <position position="169"/>
    </location>
    <ligand>
        <name>FMN</name>
        <dbReference type="ChEBI" id="CHEBI:58210"/>
    </ligand>
</feature>
<evidence type="ECO:0000256" key="4">
    <source>
        <dbReference type="ARBA" id="ARBA00022490"/>
    </source>
</evidence>
<comment type="similarity">
    <text evidence="3 9">Belongs to the dihydroorotate dehydrogenase family. Type 1 subfamily.</text>
</comment>
<evidence type="ECO:0000256" key="8">
    <source>
        <dbReference type="ARBA" id="ARBA00023002"/>
    </source>
</evidence>
<comment type="function">
    <text evidence="9">Catalyzes the conversion of dihydroorotate to orotate.</text>
</comment>
<evidence type="ECO:0000256" key="5">
    <source>
        <dbReference type="ARBA" id="ARBA00022630"/>
    </source>
</evidence>
<feature type="binding site" evidence="9">
    <location>
        <position position="129"/>
    </location>
    <ligand>
        <name>substrate</name>
    </ligand>
</feature>
<keyword evidence="4 9" id="KW-0963">Cytoplasm</keyword>
<feature type="binding site" evidence="9">
    <location>
        <position position="221"/>
    </location>
    <ligand>
        <name>FMN</name>
        <dbReference type="ChEBI" id="CHEBI:58210"/>
    </ligand>
</feature>
<keyword evidence="7 9" id="KW-0665">Pyrimidine biosynthesis</keyword>
<accession>E6S8Y2</accession>
<comment type="caution">
    <text evidence="9">Lacks conserved residue(s) required for the propagation of feature annotation.</text>
</comment>
<dbReference type="PIRSF" id="PIRSF000164">
    <property type="entry name" value="DHO_oxidase"/>
    <property type="match status" value="1"/>
</dbReference>